<proteinExistence type="predicted"/>
<gene>
    <name evidence="1" type="ORF">GCM10025874_32560</name>
</gene>
<protein>
    <recommendedName>
        <fullName evidence="3">Transposase DDE domain-containing protein</fullName>
    </recommendedName>
</protein>
<dbReference type="EMBL" id="BSUL01000003">
    <property type="protein sequence ID" value="GMA30003.1"/>
    <property type="molecule type" value="Genomic_DNA"/>
</dbReference>
<dbReference type="AlphaFoldDB" id="A0AA37UG32"/>
<name>A0AA37UG32_9MICO</name>
<keyword evidence="2" id="KW-1185">Reference proteome</keyword>
<organism evidence="1 2">
    <name type="scientific">Arenivirga flava</name>
    <dbReference type="NCBI Taxonomy" id="1930060"/>
    <lineage>
        <taxon>Bacteria</taxon>
        <taxon>Bacillati</taxon>
        <taxon>Actinomycetota</taxon>
        <taxon>Actinomycetes</taxon>
        <taxon>Micrococcales</taxon>
        <taxon>Microbacteriaceae</taxon>
        <taxon>Arenivirga</taxon>
    </lineage>
</organism>
<dbReference type="Proteomes" id="UP001157160">
    <property type="component" value="Unassembled WGS sequence"/>
</dbReference>
<sequence>MMSTLLHTLTKENVGQLSQVAKRLADFGMDHQNSQHFILDLDSTSCTTYGQQEEADLFTIMGSMAIIRLSLSKV</sequence>
<reference evidence="1 2" key="1">
    <citation type="journal article" date="2014" name="Int. J. Syst. Evol. Microbiol.">
        <title>Complete genome sequence of Corynebacterium casei LMG S-19264T (=DSM 44701T), isolated from a smear-ripened cheese.</title>
        <authorList>
            <consortium name="US DOE Joint Genome Institute (JGI-PGF)"/>
            <person name="Walter F."/>
            <person name="Albersmeier A."/>
            <person name="Kalinowski J."/>
            <person name="Ruckert C."/>
        </authorList>
    </citation>
    <scope>NUCLEOTIDE SEQUENCE [LARGE SCALE GENOMIC DNA]</scope>
    <source>
        <strain evidence="1 2">NBRC 112289</strain>
    </source>
</reference>
<comment type="caution">
    <text evidence="1">The sequence shown here is derived from an EMBL/GenBank/DDBJ whole genome shotgun (WGS) entry which is preliminary data.</text>
</comment>
<accession>A0AA37UG32</accession>
<evidence type="ECO:0000313" key="1">
    <source>
        <dbReference type="EMBL" id="GMA30003.1"/>
    </source>
</evidence>
<evidence type="ECO:0008006" key="3">
    <source>
        <dbReference type="Google" id="ProtNLM"/>
    </source>
</evidence>
<evidence type="ECO:0000313" key="2">
    <source>
        <dbReference type="Proteomes" id="UP001157160"/>
    </source>
</evidence>